<sequence length="336" mass="37488">MDMTWRELLGTILMDPQEQQRIQDALSVNAMTLRRWITGETNPRPQNLRLLLNALPQYRKQMIDLLAKEFPPAGTTNVLKEEEIFQISADFYGCVISSYVNVSRHLRSSTISNLILQQMLRHLDAGRAGMLVSVAQCVPPSVGQVVRSLRIVAGRGSAPWGNNIESHPQFLGIESMVGYVVSSGHMTAVQNQAEILRNFPGDYIDGLESAVAVPIVLANRIVGGLYVASAEASYFSSSLIICIQKYAELLCLSFDENEYYLFRDVALGVMPAREKQFPSLLTFQQRVTQQIMLAAHQKHTTTRIEAEKIIWQQLEKELFAITTASSSHPPVSILAP</sequence>
<dbReference type="SUPFAM" id="SSF55781">
    <property type="entry name" value="GAF domain-like"/>
    <property type="match status" value="1"/>
</dbReference>
<keyword evidence="2" id="KW-1185">Reference proteome</keyword>
<protein>
    <recommendedName>
        <fullName evidence="3">GAF domain-containing protein</fullName>
    </recommendedName>
</protein>
<evidence type="ECO:0008006" key="3">
    <source>
        <dbReference type="Google" id="ProtNLM"/>
    </source>
</evidence>
<evidence type="ECO:0000313" key="1">
    <source>
        <dbReference type="EMBL" id="GCF06461.1"/>
    </source>
</evidence>
<dbReference type="RefSeq" id="WP_149399069.1">
    <property type="nucleotide sequence ID" value="NZ_BIXY01000001.1"/>
</dbReference>
<dbReference type="AlphaFoldDB" id="A0A5A5T541"/>
<dbReference type="Gene3D" id="3.30.450.40">
    <property type="match status" value="1"/>
</dbReference>
<evidence type="ECO:0000313" key="2">
    <source>
        <dbReference type="Proteomes" id="UP000322530"/>
    </source>
</evidence>
<name>A0A5A5T541_9CHLR</name>
<dbReference type="Proteomes" id="UP000322530">
    <property type="component" value="Unassembled WGS sequence"/>
</dbReference>
<reference evidence="1 2" key="1">
    <citation type="submission" date="2019-01" db="EMBL/GenBank/DDBJ databases">
        <title>Draft genome sequence of Dictyobacter sp. Uno17.</title>
        <authorList>
            <person name="Wang C.M."/>
            <person name="Zheng Y."/>
            <person name="Sakai Y."/>
            <person name="Abe K."/>
            <person name="Yokota A."/>
            <person name="Yabe S."/>
        </authorList>
    </citation>
    <scope>NUCLEOTIDE SEQUENCE [LARGE SCALE GENOMIC DNA]</scope>
    <source>
        <strain evidence="1 2">Uno17</strain>
    </source>
</reference>
<accession>A0A5A5T541</accession>
<comment type="caution">
    <text evidence="1">The sequence shown here is derived from an EMBL/GenBank/DDBJ whole genome shotgun (WGS) entry which is preliminary data.</text>
</comment>
<dbReference type="OrthoDB" id="156291at2"/>
<gene>
    <name evidence="1" type="ORF">KDI_00250</name>
</gene>
<dbReference type="EMBL" id="BIXY01000001">
    <property type="protein sequence ID" value="GCF06461.1"/>
    <property type="molecule type" value="Genomic_DNA"/>
</dbReference>
<dbReference type="InterPro" id="IPR029016">
    <property type="entry name" value="GAF-like_dom_sf"/>
</dbReference>
<organism evidence="1 2">
    <name type="scientific">Dictyobacter arantiisoli</name>
    <dbReference type="NCBI Taxonomy" id="2014874"/>
    <lineage>
        <taxon>Bacteria</taxon>
        <taxon>Bacillati</taxon>
        <taxon>Chloroflexota</taxon>
        <taxon>Ktedonobacteria</taxon>
        <taxon>Ktedonobacterales</taxon>
        <taxon>Dictyobacteraceae</taxon>
        <taxon>Dictyobacter</taxon>
    </lineage>
</organism>
<proteinExistence type="predicted"/>